<keyword evidence="1 9" id="KW-0820">tRNA-binding</keyword>
<protein>
    <recommendedName>
        <fullName evidence="9">tRNA-specific 2-thiouridylase MnmA</fullName>
        <ecNumber evidence="9">2.8.1.13</ecNumber>
    </recommendedName>
</protein>
<feature type="domain" description="tRNA-specific 2-thiouridylase MnmA-like central" evidence="11">
    <location>
        <begin position="198"/>
        <end position="261"/>
    </location>
</feature>
<sequence>MSGGVDSSVAAALLKEQGYGLTGVFMKNWSGDSYGIQADCPWEQDQKDVEAVCSQLDIPFMTFNFEKEYRERVVGYFFEELRAGRTPNPDVMCNREIKFSLFLERALAKGADLIATGHYARIRQDESGFHLLKGKDTAKDQSYFLHRLTQEQLAKTLFPVGEYTKPEIRTLAKKFGLATAEKKDSQGICFIGDINVRAFMRSGIRVHTGVIRDLDSGEIVGEHDGIEFYTIGQREGLGIGGAAKPYYVADKREDSNELLVVMGSDHPALFKTEAELTDLHWITDRPQDSLAASVRYRQTPVSGDLTGSTFNFDQPVRAVAPGQSVVIYSGDECLGGGIVA</sequence>
<gene>
    <name evidence="9 12" type="primary">mnmA</name>
    <name evidence="12" type="ORF">TR69_WS6001000277</name>
</gene>
<feature type="region of interest" description="Interaction with tRNA" evidence="9">
    <location>
        <begin position="295"/>
        <end position="296"/>
    </location>
</feature>
<dbReference type="FunFam" id="3.40.50.620:FF:000115">
    <property type="entry name" value="tRNA-specific 2-thiouridylase MnmA"/>
    <property type="match status" value="1"/>
</dbReference>
<dbReference type="FunFam" id="2.30.30.280:FF:000001">
    <property type="entry name" value="tRNA-specific 2-thiouridylase MnmA"/>
    <property type="match status" value="1"/>
</dbReference>
<dbReference type="InterPro" id="IPR046885">
    <property type="entry name" value="MnmA-like_C"/>
</dbReference>
<dbReference type="GO" id="GO:0103016">
    <property type="term" value="F:tRNA-uridine 2-sulfurtransferase activity"/>
    <property type="evidence" value="ECO:0007669"/>
    <property type="project" value="UniProtKB-EC"/>
</dbReference>
<evidence type="ECO:0000256" key="2">
    <source>
        <dbReference type="ARBA" id="ARBA00022679"/>
    </source>
</evidence>
<feature type="binding site" evidence="9">
    <location>
        <position position="26"/>
    </location>
    <ligand>
        <name>ATP</name>
        <dbReference type="ChEBI" id="CHEBI:30616"/>
    </ligand>
</feature>
<evidence type="ECO:0000256" key="9">
    <source>
        <dbReference type="HAMAP-Rule" id="MF_00144"/>
    </source>
</evidence>
<evidence type="ECO:0000313" key="12">
    <source>
        <dbReference type="EMBL" id="KXK27401.1"/>
    </source>
</evidence>
<reference evidence="12 13" key="1">
    <citation type="submission" date="2015-02" db="EMBL/GenBank/DDBJ databases">
        <title>Improved understanding of the partial-nitritation anammox process through 23 genomes representing the majority of the microbial community.</title>
        <authorList>
            <person name="Speth D.R."/>
            <person name="In T Zandt M."/>
            <person name="Guerrero Cruz S."/>
            <person name="Jetten M.S."/>
            <person name="Dutilh B.E."/>
        </authorList>
    </citation>
    <scope>NUCLEOTIDE SEQUENCE [LARGE SCALE GENOMIC DNA]</scope>
    <source>
        <strain evidence="12">OLB20</strain>
    </source>
</reference>
<keyword evidence="9" id="KW-0963">Cytoplasm</keyword>
<feature type="region of interest" description="Interaction with tRNA" evidence="9">
    <location>
        <begin position="139"/>
        <end position="141"/>
    </location>
</feature>
<dbReference type="CDD" id="cd01998">
    <property type="entry name" value="MnmA_TRMU-like"/>
    <property type="match status" value="1"/>
</dbReference>
<dbReference type="Gene3D" id="2.40.30.10">
    <property type="entry name" value="Translation factors"/>
    <property type="match status" value="1"/>
</dbReference>
<feature type="binding site" evidence="9">
    <location>
        <position position="117"/>
    </location>
    <ligand>
        <name>ATP</name>
        <dbReference type="ChEBI" id="CHEBI:30616"/>
    </ligand>
</feature>
<dbReference type="HAMAP" id="MF_00144">
    <property type="entry name" value="tRNA_thiouridyl_MnmA"/>
    <property type="match status" value="1"/>
</dbReference>
<accession>A0A136M0H4</accession>
<comment type="caution">
    <text evidence="9">Lacks conserved residue(s) required for the propagation of feature annotation.</text>
</comment>
<dbReference type="Pfam" id="PF03054">
    <property type="entry name" value="tRNA_Me_trans"/>
    <property type="match status" value="1"/>
</dbReference>
<dbReference type="Pfam" id="PF20259">
    <property type="entry name" value="tRNA_Me_trans_M"/>
    <property type="match status" value="1"/>
</dbReference>
<keyword evidence="3 9" id="KW-0819">tRNA processing</keyword>
<dbReference type="GO" id="GO:0005524">
    <property type="term" value="F:ATP binding"/>
    <property type="evidence" value="ECO:0007669"/>
    <property type="project" value="UniProtKB-KW"/>
</dbReference>
<dbReference type="InterPro" id="IPR046884">
    <property type="entry name" value="MnmA-like_central"/>
</dbReference>
<dbReference type="GO" id="GO:0005737">
    <property type="term" value="C:cytoplasm"/>
    <property type="evidence" value="ECO:0007669"/>
    <property type="project" value="UniProtKB-SubCell"/>
</dbReference>
<dbReference type="NCBIfam" id="NF001138">
    <property type="entry name" value="PRK00143.1"/>
    <property type="match status" value="1"/>
</dbReference>
<comment type="function">
    <text evidence="9">Catalyzes the 2-thiolation of uridine at the wobble position (U34) of tRNA, leading to the formation of s(2)U34.</text>
</comment>
<dbReference type="EMBL" id="JYNZ01000002">
    <property type="protein sequence ID" value="KXK27401.1"/>
    <property type="molecule type" value="Genomic_DNA"/>
</dbReference>
<dbReference type="SUPFAM" id="SSF52402">
    <property type="entry name" value="Adenine nucleotide alpha hydrolases-like"/>
    <property type="match status" value="1"/>
</dbReference>
<dbReference type="PATRIC" id="fig|1617426.3.peg.272"/>
<name>A0A136M0H4_9BACT</name>
<dbReference type="PANTHER" id="PTHR11933:SF5">
    <property type="entry name" value="MITOCHONDRIAL TRNA-SPECIFIC 2-THIOURIDYLASE 1"/>
    <property type="match status" value="1"/>
</dbReference>
<dbReference type="GO" id="GO:0002143">
    <property type="term" value="P:tRNA wobble position uridine thiolation"/>
    <property type="evidence" value="ECO:0007669"/>
    <property type="project" value="TreeGrafter"/>
</dbReference>
<feature type="region of interest" description="Interaction with target base in tRNA" evidence="9">
    <location>
        <begin position="88"/>
        <end position="90"/>
    </location>
</feature>
<keyword evidence="7" id="KW-1015">Disulfide bond</keyword>
<organism evidence="12 13">
    <name type="scientific">candidate division WS6 bacterium OLB20</name>
    <dbReference type="NCBI Taxonomy" id="1617426"/>
    <lineage>
        <taxon>Bacteria</taxon>
        <taxon>Candidatus Dojkabacteria</taxon>
    </lineage>
</organism>
<evidence type="ECO:0000256" key="4">
    <source>
        <dbReference type="ARBA" id="ARBA00022741"/>
    </source>
</evidence>
<keyword evidence="5 9" id="KW-0067">ATP-binding</keyword>
<dbReference type="AlphaFoldDB" id="A0A136M0H4"/>
<dbReference type="InterPro" id="IPR023382">
    <property type="entry name" value="MnmA-like_central_sf"/>
</dbReference>
<dbReference type="InterPro" id="IPR004506">
    <property type="entry name" value="MnmA-like"/>
</dbReference>
<evidence type="ECO:0000256" key="7">
    <source>
        <dbReference type="ARBA" id="ARBA00023157"/>
    </source>
</evidence>
<comment type="caution">
    <text evidence="12">The sequence shown here is derived from an EMBL/GenBank/DDBJ whole genome shotgun (WGS) entry which is preliminary data.</text>
</comment>
<proteinExistence type="inferred from homology"/>
<keyword evidence="2 9" id="KW-0808">Transferase</keyword>
<keyword evidence="6 9" id="KW-0694">RNA-binding</keyword>
<dbReference type="PANTHER" id="PTHR11933">
    <property type="entry name" value="TRNA 5-METHYLAMINOMETHYL-2-THIOURIDYLATE -METHYLTRANSFERASE"/>
    <property type="match status" value="1"/>
</dbReference>
<comment type="subcellular location">
    <subcellularLocation>
        <location evidence="9">Cytoplasm</location>
    </subcellularLocation>
</comment>
<feature type="domain" description="tRNA-specific 2-thiouridylase MnmA-like C-terminal" evidence="10">
    <location>
        <begin position="275"/>
        <end position="339"/>
    </location>
</feature>
<dbReference type="InterPro" id="IPR014729">
    <property type="entry name" value="Rossmann-like_a/b/a_fold"/>
</dbReference>
<feature type="site" description="Interaction with tRNA" evidence="9">
    <location>
        <position position="118"/>
    </location>
</feature>
<dbReference type="Pfam" id="PF20258">
    <property type="entry name" value="tRNA_Me_trans_C"/>
    <property type="match status" value="1"/>
</dbReference>
<dbReference type="Gene3D" id="3.40.50.620">
    <property type="entry name" value="HUPs"/>
    <property type="match status" value="1"/>
</dbReference>
<evidence type="ECO:0000256" key="3">
    <source>
        <dbReference type="ARBA" id="ARBA00022694"/>
    </source>
</evidence>
<evidence type="ECO:0000256" key="5">
    <source>
        <dbReference type="ARBA" id="ARBA00022840"/>
    </source>
</evidence>
<feature type="active site" description="Nucleophile" evidence="9">
    <location>
        <position position="93"/>
    </location>
</feature>
<evidence type="ECO:0000256" key="6">
    <source>
        <dbReference type="ARBA" id="ARBA00022884"/>
    </source>
</evidence>
<dbReference type="NCBIfam" id="TIGR00420">
    <property type="entry name" value="trmU"/>
    <property type="match status" value="1"/>
</dbReference>
<evidence type="ECO:0000259" key="10">
    <source>
        <dbReference type="Pfam" id="PF20258"/>
    </source>
</evidence>
<keyword evidence="4 9" id="KW-0547">Nucleotide-binding</keyword>
<evidence type="ECO:0000256" key="8">
    <source>
        <dbReference type="ARBA" id="ARBA00051542"/>
    </source>
</evidence>
<dbReference type="Gene3D" id="2.30.30.280">
    <property type="entry name" value="Adenine nucleotide alpha hydrolases-like domains"/>
    <property type="match status" value="1"/>
</dbReference>
<evidence type="ECO:0000313" key="13">
    <source>
        <dbReference type="Proteomes" id="UP000070457"/>
    </source>
</evidence>
<dbReference type="Proteomes" id="UP000070457">
    <property type="component" value="Unassembled WGS sequence"/>
</dbReference>
<feature type="site" description="Interaction with tRNA" evidence="9">
    <location>
        <position position="323"/>
    </location>
</feature>
<comment type="similarity">
    <text evidence="9">Belongs to the MnmA/TRMU family.</text>
</comment>
<comment type="catalytic activity">
    <reaction evidence="8 9">
        <text>S-sulfanyl-L-cysteinyl-[protein] + uridine(34) in tRNA + AH2 + ATP = 2-thiouridine(34) in tRNA + L-cysteinyl-[protein] + A + AMP + diphosphate + H(+)</text>
        <dbReference type="Rhea" id="RHEA:47032"/>
        <dbReference type="Rhea" id="RHEA-COMP:10131"/>
        <dbReference type="Rhea" id="RHEA-COMP:11726"/>
        <dbReference type="Rhea" id="RHEA-COMP:11727"/>
        <dbReference type="Rhea" id="RHEA-COMP:11728"/>
        <dbReference type="ChEBI" id="CHEBI:13193"/>
        <dbReference type="ChEBI" id="CHEBI:15378"/>
        <dbReference type="ChEBI" id="CHEBI:17499"/>
        <dbReference type="ChEBI" id="CHEBI:29950"/>
        <dbReference type="ChEBI" id="CHEBI:30616"/>
        <dbReference type="ChEBI" id="CHEBI:33019"/>
        <dbReference type="ChEBI" id="CHEBI:61963"/>
        <dbReference type="ChEBI" id="CHEBI:65315"/>
        <dbReference type="ChEBI" id="CHEBI:87170"/>
        <dbReference type="ChEBI" id="CHEBI:456215"/>
        <dbReference type="EC" id="2.8.1.13"/>
    </reaction>
</comment>
<evidence type="ECO:0000256" key="1">
    <source>
        <dbReference type="ARBA" id="ARBA00022555"/>
    </source>
</evidence>
<evidence type="ECO:0000259" key="11">
    <source>
        <dbReference type="Pfam" id="PF20259"/>
    </source>
</evidence>
<dbReference type="STRING" id="1617426.TR69_WS6001000277"/>
<dbReference type="GO" id="GO:0000049">
    <property type="term" value="F:tRNA binding"/>
    <property type="evidence" value="ECO:0007669"/>
    <property type="project" value="UniProtKB-KW"/>
</dbReference>
<feature type="active site" description="Cysteine persulfide intermediate" evidence="9">
    <location>
        <position position="189"/>
    </location>
</feature>
<dbReference type="EC" id="2.8.1.13" evidence="9"/>